<dbReference type="InterPro" id="IPR000980">
    <property type="entry name" value="SH2"/>
</dbReference>
<feature type="compositionally biased region" description="Polar residues" evidence="5">
    <location>
        <begin position="610"/>
        <end position="626"/>
    </location>
</feature>
<dbReference type="CDD" id="cd01259">
    <property type="entry name" value="PH_APBB1IP"/>
    <property type="match status" value="1"/>
</dbReference>
<dbReference type="PANTHER" id="PTHR11243:SF38">
    <property type="entry name" value="GROWTH FACTOR RECEPTOR-BOUND PROTEIN 14-LIKE ISOFORM X1"/>
    <property type="match status" value="1"/>
</dbReference>
<dbReference type="Proteomes" id="UP000792457">
    <property type="component" value="Unassembled WGS sequence"/>
</dbReference>
<dbReference type="InterPro" id="IPR011993">
    <property type="entry name" value="PH-like_dom_sf"/>
</dbReference>
<evidence type="ECO:0000259" key="6">
    <source>
        <dbReference type="PROSITE" id="PS50001"/>
    </source>
</evidence>
<evidence type="ECO:0000256" key="3">
    <source>
        <dbReference type="ARBA" id="ARBA00022999"/>
    </source>
</evidence>
<dbReference type="InterPro" id="IPR015042">
    <property type="entry name" value="BPS-dom"/>
</dbReference>
<evidence type="ECO:0000256" key="2">
    <source>
        <dbReference type="ARBA" id="ARBA00022490"/>
    </source>
</evidence>
<dbReference type="InterPro" id="IPR000159">
    <property type="entry name" value="RA_dom"/>
</dbReference>
<proteinExistence type="predicted"/>
<dbReference type="PROSITE" id="PS50001">
    <property type="entry name" value="SH2"/>
    <property type="match status" value="1"/>
</dbReference>
<keyword evidence="2" id="KW-0963">Cytoplasm</keyword>
<protein>
    <recommendedName>
        <fullName evidence="10">Growth factor receptor-bound protein 14</fullName>
    </recommendedName>
</protein>
<name>A0A8K0KD49_LADFU</name>
<comment type="subcellular location">
    <subcellularLocation>
        <location evidence="1">Cytoplasm</location>
    </subcellularLocation>
</comment>
<evidence type="ECO:0000256" key="5">
    <source>
        <dbReference type="SAM" id="MobiDB-lite"/>
    </source>
</evidence>
<dbReference type="Pfam" id="PF08947">
    <property type="entry name" value="BPS"/>
    <property type="match status" value="1"/>
</dbReference>
<keyword evidence="9" id="KW-1185">Reference proteome</keyword>
<evidence type="ECO:0000313" key="8">
    <source>
        <dbReference type="EMBL" id="KAG8233019.1"/>
    </source>
</evidence>
<dbReference type="PROSITE" id="PS50200">
    <property type="entry name" value="RA"/>
    <property type="match status" value="1"/>
</dbReference>
<dbReference type="GO" id="GO:0071944">
    <property type="term" value="C:cell periphery"/>
    <property type="evidence" value="ECO:0007669"/>
    <property type="project" value="UniProtKB-ARBA"/>
</dbReference>
<dbReference type="PRINTS" id="PR00401">
    <property type="entry name" value="SH2DOMAIN"/>
</dbReference>
<evidence type="ECO:0008006" key="10">
    <source>
        <dbReference type="Google" id="ProtNLM"/>
    </source>
</evidence>
<organism evidence="8 9">
    <name type="scientific">Ladona fulva</name>
    <name type="common">Scarce chaser dragonfly</name>
    <name type="synonym">Libellula fulva</name>
    <dbReference type="NCBI Taxonomy" id="123851"/>
    <lineage>
        <taxon>Eukaryota</taxon>
        <taxon>Metazoa</taxon>
        <taxon>Ecdysozoa</taxon>
        <taxon>Arthropoda</taxon>
        <taxon>Hexapoda</taxon>
        <taxon>Insecta</taxon>
        <taxon>Pterygota</taxon>
        <taxon>Palaeoptera</taxon>
        <taxon>Odonata</taxon>
        <taxon>Epiprocta</taxon>
        <taxon>Anisoptera</taxon>
        <taxon>Libelluloidea</taxon>
        <taxon>Libellulidae</taxon>
        <taxon>Ladona</taxon>
    </lineage>
</organism>
<evidence type="ECO:0000259" key="7">
    <source>
        <dbReference type="PROSITE" id="PS50200"/>
    </source>
</evidence>
<evidence type="ECO:0000256" key="4">
    <source>
        <dbReference type="PROSITE-ProRule" id="PRU00191"/>
    </source>
</evidence>
<evidence type="ECO:0000256" key="1">
    <source>
        <dbReference type="ARBA" id="ARBA00004496"/>
    </source>
</evidence>
<dbReference type="InterPro" id="IPR039664">
    <property type="entry name" value="GRB/APBB1IP"/>
</dbReference>
<dbReference type="AlphaFoldDB" id="A0A8K0KD49"/>
<keyword evidence="3 4" id="KW-0727">SH2 domain</keyword>
<dbReference type="InterPro" id="IPR029071">
    <property type="entry name" value="Ubiquitin-like_domsf"/>
</dbReference>
<gene>
    <name evidence="8" type="ORF">J437_LFUL013688</name>
</gene>
<comment type="caution">
    <text evidence="8">The sequence shown here is derived from an EMBL/GenBank/DDBJ whole genome shotgun (WGS) entry which is preliminary data.</text>
</comment>
<dbReference type="GO" id="GO:0005737">
    <property type="term" value="C:cytoplasm"/>
    <property type="evidence" value="ECO:0007669"/>
    <property type="project" value="UniProtKB-SubCell"/>
</dbReference>
<reference evidence="8" key="1">
    <citation type="submission" date="2013-04" db="EMBL/GenBank/DDBJ databases">
        <authorList>
            <person name="Qu J."/>
            <person name="Murali S.C."/>
            <person name="Bandaranaike D."/>
            <person name="Bellair M."/>
            <person name="Blankenburg K."/>
            <person name="Chao H."/>
            <person name="Dinh H."/>
            <person name="Doddapaneni H."/>
            <person name="Downs B."/>
            <person name="Dugan-Rocha S."/>
            <person name="Elkadiri S."/>
            <person name="Gnanaolivu R.D."/>
            <person name="Hernandez B."/>
            <person name="Javaid M."/>
            <person name="Jayaseelan J.C."/>
            <person name="Lee S."/>
            <person name="Li M."/>
            <person name="Ming W."/>
            <person name="Munidasa M."/>
            <person name="Muniz J."/>
            <person name="Nguyen L."/>
            <person name="Ongeri F."/>
            <person name="Osuji N."/>
            <person name="Pu L.-L."/>
            <person name="Puazo M."/>
            <person name="Qu C."/>
            <person name="Quiroz J."/>
            <person name="Raj R."/>
            <person name="Weissenberger G."/>
            <person name="Xin Y."/>
            <person name="Zou X."/>
            <person name="Han Y."/>
            <person name="Richards S."/>
            <person name="Worley K."/>
            <person name="Muzny D."/>
            <person name="Gibbs R."/>
        </authorList>
    </citation>
    <scope>NUCLEOTIDE SEQUENCE</scope>
    <source>
        <strain evidence="8">Sampled in the wild</strain>
    </source>
</reference>
<dbReference type="Gene3D" id="2.30.29.30">
    <property type="entry name" value="Pleckstrin-homology domain (PH domain)/Phosphotyrosine-binding domain (PTB)"/>
    <property type="match status" value="1"/>
</dbReference>
<feature type="domain" description="Ras-associating" evidence="7">
    <location>
        <begin position="68"/>
        <end position="157"/>
    </location>
</feature>
<dbReference type="SMART" id="SM00314">
    <property type="entry name" value="RA"/>
    <property type="match status" value="1"/>
</dbReference>
<feature type="region of interest" description="Disordered" evidence="5">
    <location>
        <begin position="599"/>
        <end position="626"/>
    </location>
</feature>
<dbReference type="Pfam" id="PF21989">
    <property type="entry name" value="RA_2"/>
    <property type="match status" value="1"/>
</dbReference>
<feature type="domain" description="SH2" evidence="6">
    <location>
        <begin position="490"/>
        <end position="588"/>
    </location>
</feature>
<dbReference type="OrthoDB" id="8815311at2759"/>
<accession>A0A8K0KD49</accession>
<sequence length="626" mass="69854">MERMNCGCVDGGFLLGGSRAFNCIRNTGSSSGGSCNTSYERLPSIPALFELNSLCTRYPEEKDSTNEKEEVLTFYNDDGSSQSVVVERNLCSADLCNLLAIKNRVSKDVHWTIVEHWVDLGIERSVEDHEDVLGVHHDMEAFGRRSKKRFVFRKDFRKYEFFHNPQQFFPPDMVDLNSCEELVGQSNIVGKTAALQALLSNGDEIPPIFGHVWVREAHKQVWSKAFLLLREKKLYLSYKVQVVAKFLRSWKSSHKEKGSDGGESSSGSCCGSGGAQLRIFAHLDDFTVYSTLNAKNQFRAPTEFGLCLRPIAAYSSPSPNSSTSSLDCLSEDGVLNPSSLRCLACDSERSRLCWVTAMRLAKYGKQLRENYKSFKSKHVESVSPKEYNSYHVPNESIRSRVAMDFTGSVGRIVEDPKEARAIAIAEGYTWKRRWRPTVRQYSNNNNVTTITGSGGLEGCNVGSGMSSNCPDTRPMQVQGIECGIHITQPWFHSGMTREQATQLVNRHGTVDGVFLVRDSRSTPGSFVLTFKFCGKVLHTQIQPVIDPVRDALCYSLDNGSTKFYDLLQLVEFYQLNAGCLPTRLTHYVVLSTGPLFTTSSTSPKDKHGLNSRTTRLPSHSSVAASY</sequence>
<dbReference type="InterPro" id="IPR039665">
    <property type="entry name" value="PH_APBB1IP"/>
</dbReference>
<dbReference type="Gene3D" id="3.10.20.90">
    <property type="entry name" value="Phosphatidylinositol 3-kinase Catalytic Subunit, Chain A, domain 1"/>
    <property type="match status" value="1"/>
</dbReference>
<dbReference type="SUPFAM" id="SSF54236">
    <property type="entry name" value="Ubiquitin-like"/>
    <property type="match status" value="1"/>
</dbReference>
<dbReference type="InterPro" id="IPR036860">
    <property type="entry name" value="SH2_dom_sf"/>
</dbReference>
<dbReference type="Gene3D" id="3.30.505.10">
    <property type="entry name" value="SH2 domain"/>
    <property type="match status" value="1"/>
</dbReference>
<dbReference type="Pfam" id="PF00017">
    <property type="entry name" value="SH2"/>
    <property type="match status" value="1"/>
</dbReference>
<dbReference type="PANTHER" id="PTHR11243">
    <property type="entry name" value="GROWTH FACTOR RECEPTOR-BOUND PROTEIN"/>
    <property type="match status" value="1"/>
</dbReference>
<dbReference type="SUPFAM" id="SSF55550">
    <property type="entry name" value="SH2 domain"/>
    <property type="match status" value="1"/>
</dbReference>
<dbReference type="SMART" id="SM00252">
    <property type="entry name" value="SH2"/>
    <property type="match status" value="1"/>
</dbReference>
<dbReference type="EMBL" id="KZ308681">
    <property type="protein sequence ID" value="KAG8233019.1"/>
    <property type="molecule type" value="Genomic_DNA"/>
</dbReference>
<reference evidence="8" key="2">
    <citation type="submission" date="2017-10" db="EMBL/GenBank/DDBJ databases">
        <title>Ladona fulva Genome sequencing and assembly.</title>
        <authorList>
            <person name="Murali S."/>
            <person name="Richards S."/>
            <person name="Bandaranaike D."/>
            <person name="Bellair M."/>
            <person name="Blankenburg K."/>
            <person name="Chao H."/>
            <person name="Dinh H."/>
            <person name="Doddapaneni H."/>
            <person name="Dugan-Rocha S."/>
            <person name="Elkadiri S."/>
            <person name="Gnanaolivu R."/>
            <person name="Hernandez B."/>
            <person name="Skinner E."/>
            <person name="Javaid M."/>
            <person name="Lee S."/>
            <person name="Li M."/>
            <person name="Ming W."/>
            <person name="Munidasa M."/>
            <person name="Muniz J."/>
            <person name="Nguyen L."/>
            <person name="Hughes D."/>
            <person name="Osuji N."/>
            <person name="Pu L.-L."/>
            <person name="Puazo M."/>
            <person name="Qu C."/>
            <person name="Quiroz J."/>
            <person name="Raj R."/>
            <person name="Weissenberger G."/>
            <person name="Xin Y."/>
            <person name="Zou X."/>
            <person name="Han Y."/>
            <person name="Worley K."/>
            <person name="Muzny D."/>
            <person name="Gibbs R."/>
        </authorList>
    </citation>
    <scope>NUCLEOTIDE SEQUENCE</scope>
    <source>
        <strain evidence="8">Sampled in the wild</strain>
    </source>
</reference>
<evidence type="ECO:0000313" key="9">
    <source>
        <dbReference type="Proteomes" id="UP000792457"/>
    </source>
</evidence>
<dbReference type="GO" id="GO:0007165">
    <property type="term" value="P:signal transduction"/>
    <property type="evidence" value="ECO:0007669"/>
    <property type="project" value="InterPro"/>
</dbReference>